<keyword evidence="5 8" id="KW-0560">Oxidoreductase</keyword>
<dbReference type="InterPro" id="IPR018214">
    <property type="entry name" value="GluRdtase_CS"/>
</dbReference>
<dbReference type="InterPro" id="IPR000343">
    <property type="entry name" value="4pyrrol_synth_GluRdtase"/>
</dbReference>
<sequence>MSVLALGLSHRSSPVALLERVALNGQTRANAVGEMVGSDAVNEVMVVSTCNRTEVYADVVGYHAGVAAITELLSWHTGVTLGELSEHLYVHYEDSAVQHLFSVTCGLDSMVVGEGQILGQVRDSLKEGQETGSVGRVLNDLGQRALRVGKRAHTETHLDHAGADMVSFGLTVAARGLSVTPNPGIPAADVTPPAGCPMSGQGAPADQDPAERPAAERPLTLSADLPAGPLTGTRVLVLGAGSMSALSANTVARQGAGTVIVANRTHERAARLAECLNEAYDTVHASTVPFAEAADALDEVDLVISCTGAQGLVLTADAVAAATEGRARPLVFLDLALPRDIDPAVRDRPGIRLVDIEDLRQAAATGAGTEGGRSNALLLVRGIVDEEVNEFRSVRRANEVAPTVVALRAQARDVVESELSRLHGRLPDDLDERTREEIGRAMRRVADKLLHRPTVRVKELAAAPDGESYEAALRELFDLEPQSPESPQTVADQGRPVAAARPAQEKA</sequence>
<comment type="domain">
    <text evidence="8">Possesses an unusual extended V-shaped dimeric structure with each monomer consisting of three distinct domains arranged along a curved 'spinal' alpha-helix. The N-terminal catalytic domain specifically recognizes the glutamate moiety of the substrate. The second domain is the NADPH-binding domain, and the third C-terminal domain is responsible for dimerization.</text>
</comment>
<feature type="domain" description="Tetrapyrrole biosynthesis glutamyl-tRNA reductase dimerisation" evidence="10">
    <location>
        <begin position="380"/>
        <end position="479"/>
    </location>
</feature>
<dbReference type="Pfam" id="PF05201">
    <property type="entry name" value="GlutR_N"/>
    <property type="match status" value="1"/>
</dbReference>
<dbReference type="InterPro" id="IPR015896">
    <property type="entry name" value="4pyrrol_synth_GluRdtase_dimer"/>
</dbReference>
<evidence type="ECO:0000256" key="9">
    <source>
        <dbReference type="SAM" id="MobiDB-lite"/>
    </source>
</evidence>
<dbReference type="Proteomes" id="UP000598217">
    <property type="component" value="Unassembled WGS sequence"/>
</dbReference>
<dbReference type="InterPro" id="IPR006151">
    <property type="entry name" value="Shikm_DH/Glu-tRNA_Rdtase"/>
</dbReference>
<feature type="active site" description="Nucleophile" evidence="8">
    <location>
        <position position="50"/>
    </location>
</feature>
<protein>
    <recommendedName>
        <fullName evidence="3 8">Glutamyl-tRNA reductase</fullName>
        <shortName evidence="8">GluTR</shortName>
        <ecNumber evidence="3 8">1.2.1.70</ecNumber>
    </recommendedName>
</protein>
<feature type="binding site" evidence="8">
    <location>
        <position position="109"/>
    </location>
    <ligand>
        <name>substrate</name>
    </ligand>
</feature>
<dbReference type="InterPro" id="IPR015895">
    <property type="entry name" value="4pyrrol_synth_GluRdtase_N"/>
</dbReference>
<dbReference type="EC" id="1.2.1.70" evidence="3 8"/>
<evidence type="ECO:0000256" key="5">
    <source>
        <dbReference type="ARBA" id="ARBA00023002"/>
    </source>
</evidence>
<evidence type="ECO:0000256" key="7">
    <source>
        <dbReference type="ARBA" id="ARBA00047464"/>
    </source>
</evidence>
<comment type="subunit">
    <text evidence="8">Homodimer.</text>
</comment>
<feature type="site" description="Important for activity" evidence="8">
    <location>
        <position position="99"/>
    </location>
</feature>
<feature type="binding site" evidence="8">
    <location>
        <begin position="114"/>
        <end position="116"/>
    </location>
    <ligand>
        <name>substrate</name>
    </ligand>
</feature>
<dbReference type="PIRSF" id="PIRSF000445">
    <property type="entry name" value="4pyrrol_synth_GluRdtase"/>
    <property type="match status" value="1"/>
</dbReference>
<dbReference type="Pfam" id="PF00745">
    <property type="entry name" value="GlutR_dimer"/>
    <property type="match status" value="1"/>
</dbReference>
<dbReference type="InterPro" id="IPR036343">
    <property type="entry name" value="GluRdtase_N_sf"/>
</dbReference>
<dbReference type="InterPro" id="IPR036453">
    <property type="entry name" value="GluRdtase_dimer_dom_sf"/>
</dbReference>
<name>A0ABR9HAP1_9ACTN</name>
<evidence type="ECO:0000256" key="6">
    <source>
        <dbReference type="ARBA" id="ARBA00023244"/>
    </source>
</evidence>
<dbReference type="Gene3D" id="3.30.460.30">
    <property type="entry name" value="Glutamyl-tRNA reductase, N-terminal domain"/>
    <property type="match status" value="1"/>
</dbReference>
<feature type="binding site" evidence="8">
    <location>
        <begin position="49"/>
        <end position="52"/>
    </location>
    <ligand>
        <name>substrate</name>
    </ligand>
</feature>
<feature type="domain" description="Quinate/shikimate 5-dehydrogenase/glutamyl-tRNA reductase" evidence="11">
    <location>
        <begin position="229"/>
        <end position="361"/>
    </location>
</feature>
<dbReference type="PANTHER" id="PTHR43013">
    <property type="entry name" value="GLUTAMYL-TRNA REDUCTASE"/>
    <property type="match status" value="1"/>
</dbReference>
<dbReference type="CDD" id="cd05213">
    <property type="entry name" value="NAD_bind_Glutamyl_tRNA_reduct"/>
    <property type="match status" value="1"/>
</dbReference>
<keyword evidence="6 8" id="KW-0627">Porphyrin biosynthesis</keyword>
<evidence type="ECO:0000313" key="13">
    <source>
        <dbReference type="EMBL" id="MBE1456094.1"/>
    </source>
</evidence>
<gene>
    <name evidence="8" type="primary">hemA</name>
    <name evidence="13" type="ORF">H4W79_000308</name>
</gene>
<dbReference type="PROSITE" id="PS00747">
    <property type="entry name" value="GLUTR"/>
    <property type="match status" value="1"/>
</dbReference>
<dbReference type="RefSeq" id="WP_191275340.1">
    <property type="nucleotide sequence ID" value="NZ_BMXJ01000009.1"/>
</dbReference>
<reference evidence="13 14" key="1">
    <citation type="submission" date="2020-10" db="EMBL/GenBank/DDBJ databases">
        <title>Sequencing the genomes of 1000 actinobacteria strains.</title>
        <authorList>
            <person name="Klenk H.-P."/>
        </authorList>
    </citation>
    <scope>NUCLEOTIDE SEQUENCE [LARGE SCALE GENOMIC DNA]</scope>
    <source>
        <strain evidence="13 14">DSM 45157</strain>
    </source>
</reference>
<accession>A0ABR9HAP1</accession>
<dbReference type="NCBIfam" id="NF000744">
    <property type="entry name" value="PRK00045.1-3"/>
    <property type="match status" value="1"/>
</dbReference>
<dbReference type="InterPro" id="IPR036291">
    <property type="entry name" value="NAD(P)-bd_dom_sf"/>
</dbReference>
<evidence type="ECO:0000259" key="11">
    <source>
        <dbReference type="Pfam" id="PF01488"/>
    </source>
</evidence>
<comment type="miscellaneous">
    <text evidence="8">During catalysis, the active site Cys acts as a nucleophile attacking the alpha-carbonyl group of tRNA-bound glutamate with the formation of a thioester intermediate between enzyme and glutamate, and the concomitant release of tRNA(Glu). The thioester intermediate is finally reduced by direct hydride transfer from NADPH, to form the product GSA.</text>
</comment>
<dbReference type="EMBL" id="JADBDY010000001">
    <property type="protein sequence ID" value="MBE1456094.1"/>
    <property type="molecule type" value="Genomic_DNA"/>
</dbReference>
<dbReference type="HAMAP" id="MF_00087">
    <property type="entry name" value="Glu_tRNA_reductase"/>
    <property type="match status" value="1"/>
</dbReference>
<organism evidence="13 14">
    <name type="scientific">Nocardiopsis terrae</name>
    <dbReference type="NCBI Taxonomy" id="372655"/>
    <lineage>
        <taxon>Bacteria</taxon>
        <taxon>Bacillati</taxon>
        <taxon>Actinomycetota</taxon>
        <taxon>Actinomycetes</taxon>
        <taxon>Streptosporangiales</taxon>
        <taxon>Nocardiopsidaceae</taxon>
        <taxon>Nocardiopsis</taxon>
    </lineage>
</organism>
<evidence type="ECO:0000259" key="10">
    <source>
        <dbReference type="Pfam" id="PF00745"/>
    </source>
</evidence>
<evidence type="ECO:0000256" key="8">
    <source>
        <dbReference type="HAMAP-Rule" id="MF_00087"/>
    </source>
</evidence>
<feature type="region of interest" description="Disordered" evidence="9">
    <location>
        <begin position="477"/>
        <end position="507"/>
    </location>
</feature>
<evidence type="ECO:0000313" key="14">
    <source>
        <dbReference type="Proteomes" id="UP000598217"/>
    </source>
</evidence>
<dbReference type="GO" id="GO:0008883">
    <property type="term" value="F:glutamyl-tRNA reductase activity"/>
    <property type="evidence" value="ECO:0007669"/>
    <property type="project" value="UniProtKB-EC"/>
</dbReference>
<feature type="binding site" evidence="8">
    <location>
        <begin position="239"/>
        <end position="244"/>
    </location>
    <ligand>
        <name>NADP(+)</name>
        <dbReference type="ChEBI" id="CHEBI:58349"/>
    </ligand>
</feature>
<dbReference type="PANTHER" id="PTHR43013:SF1">
    <property type="entry name" value="GLUTAMYL-TRNA REDUCTASE"/>
    <property type="match status" value="1"/>
</dbReference>
<feature type="domain" description="Glutamyl-tRNA reductase N-terminal" evidence="12">
    <location>
        <begin position="6"/>
        <end position="156"/>
    </location>
</feature>
<dbReference type="SUPFAM" id="SSF51735">
    <property type="entry name" value="NAD(P)-binding Rossmann-fold domains"/>
    <property type="match status" value="1"/>
</dbReference>
<evidence type="ECO:0000256" key="1">
    <source>
        <dbReference type="ARBA" id="ARBA00005059"/>
    </source>
</evidence>
<keyword evidence="14" id="KW-1185">Reference proteome</keyword>
<evidence type="ECO:0000259" key="12">
    <source>
        <dbReference type="Pfam" id="PF05201"/>
    </source>
</evidence>
<evidence type="ECO:0000256" key="2">
    <source>
        <dbReference type="ARBA" id="ARBA00005916"/>
    </source>
</evidence>
<evidence type="ECO:0000256" key="4">
    <source>
        <dbReference type="ARBA" id="ARBA00022857"/>
    </source>
</evidence>
<comment type="pathway">
    <text evidence="1 8">Porphyrin-containing compound metabolism; protoporphyrin-IX biosynthesis; 5-aminolevulinate from L-glutamyl-tRNA(Glu): step 1/2.</text>
</comment>
<dbReference type="SUPFAM" id="SSF69075">
    <property type="entry name" value="Glutamyl tRNA-reductase dimerization domain"/>
    <property type="match status" value="1"/>
</dbReference>
<feature type="region of interest" description="Disordered" evidence="9">
    <location>
        <begin position="188"/>
        <end position="214"/>
    </location>
</feature>
<evidence type="ECO:0000256" key="3">
    <source>
        <dbReference type="ARBA" id="ARBA00012970"/>
    </source>
</evidence>
<dbReference type="Gene3D" id="3.40.50.720">
    <property type="entry name" value="NAD(P)-binding Rossmann-like Domain"/>
    <property type="match status" value="1"/>
</dbReference>
<dbReference type="Pfam" id="PF01488">
    <property type="entry name" value="Shikimate_DH"/>
    <property type="match status" value="1"/>
</dbReference>
<comment type="catalytic activity">
    <reaction evidence="7 8">
        <text>(S)-4-amino-5-oxopentanoate + tRNA(Glu) + NADP(+) = L-glutamyl-tRNA(Glu) + NADPH + H(+)</text>
        <dbReference type="Rhea" id="RHEA:12344"/>
        <dbReference type="Rhea" id="RHEA-COMP:9663"/>
        <dbReference type="Rhea" id="RHEA-COMP:9680"/>
        <dbReference type="ChEBI" id="CHEBI:15378"/>
        <dbReference type="ChEBI" id="CHEBI:57501"/>
        <dbReference type="ChEBI" id="CHEBI:57783"/>
        <dbReference type="ChEBI" id="CHEBI:58349"/>
        <dbReference type="ChEBI" id="CHEBI:78442"/>
        <dbReference type="ChEBI" id="CHEBI:78520"/>
        <dbReference type="EC" id="1.2.1.70"/>
    </reaction>
</comment>
<proteinExistence type="inferred from homology"/>
<keyword evidence="4 8" id="KW-0521">NADP</keyword>
<comment type="function">
    <text evidence="8">Catalyzes the NADPH-dependent reduction of glutamyl-tRNA(Glu) to glutamate 1-semialdehyde (GSA).</text>
</comment>
<comment type="caution">
    <text evidence="13">The sequence shown here is derived from an EMBL/GenBank/DDBJ whole genome shotgun (WGS) entry which is preliminary data.</text>
</comment>
<feature type="binding site" evidence="8">
    <location>
        <position position="120"/>
    </location>
    <ligand>
        <name>substrate</name>
    </ligand>
</feature>
<comment type="similarity">
    <text evidence="2 8">Belongs to the glutamyl-tRNA reductase family.</text>
</comment>
<dbReference type="SUPFAM" id="SSF69742">
    <property type="entry name" value="Glutamyl tRNA-reductase catalytic, N-terminal domain"/>
    <property type="match status" value="1"/>
</dbReference>